<feature type="region of interest" description="Disordered" evidence="1">
    <location>
        <begin position="18"/>
        <end position="77"/>
    </location>
</feature>
<dbReference type="EMBL" id="JACIEX010000015">
    <property type="protein sequence ID" value="MBB4095871.1"/>
    <property type="molecule type" value="Genomic_DNA"/>
</dbReference>
<protein>
    <submittedName>
        <fullName evidence="2">Uncharacterized protein</fullName>
    </submittedName>
</protein>
<evidence type="ECO:0000313" key="2">
    <source>
        <dbReference type="EMBL" id="MBB4095871.1"/>
    </source>
</evidence>
<keyword evidence="3" id="KW-1185">Reference proteome</keyword>
<accession>A0AB34Z1E2</accession>
<gene>
    <name evidence="2" type="ORF">GGQ79_004424</name>
</gene>
<dbReference type="Proteomes" id="UP000553980">
    <property type="component" value="Unassembled WGS sequence"/>
</dbReference>
<evidence type="ECO:0000256" key="1">
    <source>
        <dbReference type="SAM" id="MobiDB-lite"/>
    </source>
</evidence>
<comment type="caution">
    <text evidence="2">The sequence shown here is derived from an EMBL/GenBank/DDBJ whole genome shotgun (WGS) entry which is preliminary data.</text>
</comment>
<organism evidence="2 3">
    <name type="scientific">Brucella pecoris</name>
    <dbReference type="NCBI Taxonomy" id="867683"/>
    <lineage>
        <taxon>Bacteria</taxon>
        <taxon>Pseudomonadati</taxon>
        <taxon>Pseudomonadota</taxon>
        <taxon>Alphaproteobacteria</taxon>
        <taxon>Hyphomicrobiales</taxon>
        <taxon>Brucellaceae</taxon>
        <taxon>Brucella/Ochrobactrum group</taxon>
        <taxon>Brucella</taxon>
    </lineage>
</organism>
<sequence length="77" mass="8097">MCQICVGRPFVMRLIVGRPQPMGNNTSKDLASQTAGSTQGPVTVPRFHATEAEEPLTENTSPTDPGPASSEPFGGLQ</sequence>
<name>A0AB34Z1E2_9HYPH</name>
<reference evidence="2 3" key="1">
    <citation type="submission" date="2020-08" db="EMBL/GenBank/DDBJ databases">
        <title>Genomic Encyclopedia of Type Strains, Phase IV (KMG-IV): sequencing the most valuable type-strain genomes for metagenomic binning, comparative biology and taxonomic classification.</title>
        <authorList>
            <person name="Goeker M."/>
        </authorList>
    </citation>
    <scope>NUCLEOTIDE SEQUENCE [LARGE SCALE GENOMIC DNA]</scope>
    <source>
        <strain evidence="2 3">DSM 23868</strain>
    </source>
</reference>
<evidence type="ECO:0000313" key="3">
    <source>
        <dbReference type="Proteomes" id="UP000553980"/>
    </source>
</evidence>
<proteinExistence type="predicted"/>
<feature type="compositionally biased region" description="Polar residues" evidence="1">
    <location>
        <begin position="22"/>
        <end position="41"/>
    </location>
</feature>
<dbReference type="AlphaFoldDB" id="A0AB34Z1E2"/>